<dbReference type="EMBL" id="PGOL01000913">
    <property type="protein sequence ID" value="PKI63041.1"/>
    <property type="molecule type" value="Genomic_DNA"/>
</dbReference>
<feature type="compositionally biased region" description="Basic and acidic residues" evidence="1">
    <location>
        <begin position="134"/>
        <end position="148"/>
    </location>
</feature>
<proteinExistence type="predicted"/>
<dbReference type="Proteomes" id="UP000233551">
    <property type="component" value="Unassembled WGS sequence"/>
</dbReference>
<organism evidence="2 3">
    <name type="scientific">Punica granatum</name>
    <name type="common">Pomegranate</name>
    <dbReference type="NCBI Taxonomy" id="22663"/>
    <lineage>
        <taxon>Eukaryota</taxon>
        <taxon>Viridiplantae</taxon>
        <taxon>Streptophyta</taxon>
        <taxon>Embryophyta</taxon>
        <taxon>Tracheophyta</taxon>
        <taxon>Spermatophyta</taxon>
        <taxon>Magnoliopsida</taxon>
        <taxon>eudicotyledons</taxon>
        <taxon>Gunneridae</taxon>
        <taxon>Pentapetalae</taxon>
        <taxon>rosids</taxon>
        <taxon>malvids</taxon>
        <taxon>Myrtales</taxon>
        <taxon>Lythraceae</taxon>
        <taxon>Punica</taxon>
    </lineage>
</organism>
<evidence type="ECO:0000313" key="2">
    <source>
        <dbReference type="EMBL" id="PKI63041.1"/>
    </source>
</evidence>
<feature type="region of interest" description="Disordered" evidence="1">
    <location>
        <begin position="134"/>
        <end position="154"/>
    </location>
</feature>
<accession>A0A2I0K3B5</accession>
<protein>
    <submittedName>
        <fullName evidence="2">Uncharacterized protein</fullName>
    </submittedName>
</protein>
<gene>
    <name evidence="2" type="ORF">CRG98_016565</name>
</gene>
<name>A0A2I0K3B5_PUNGR</name>
<evidence type="ECO:0000313" key="3">
    <source>
        <dbReference type="Proteomes" id="UP000233551"/>
    </source>
</evidence>
<sequence length="199" mass="22215">MGFRSFSGNHPDLLSGSRAEKRGHFLYKSLARDLFDKRCGIDLYNMVRSTVSFNGECHSVVEDKCAPVMADEGKPGDSWTSNGHGIVGFPRTHHENCFGVSYCMNLLQSKALGLEDSNTWNSWPLTRFKNGCQRAREQDGPEDKEKKPMAGVTSGTELTPTIEEYARTRMCSCQSLHARNRIARLGLVHLPEGCVTDTR</sequence>
<reference evidence="2 3" key="1">
    <citation type="submission" date="2017-11" db="EMBL/GenBank/DDBJ databases">
        <title>De-novo sequencing of pomegranate (Punica granatum L.) genome.</title>
        <authorList>
            <person name="Akparov Z."/>
            <person name="Amiraslanov A."/>
            <person name="Hajiyeva S."/>
            <person name="Abbasov M."/>
            <person name="Kaur K."/>
            <person name="Hamwieh A."/>
            <person name="Solovyev V."/>
            <person name="Salamov A."/>
            <person name="Braich B."/>
            <person name="Kosarev P."/>
            <person name="Mahmoud A."/>
            <person name="Hajiyev E."/>
            <person name="Babayeva S."/>
            <person name="Izzatullayeva V."/>
            <person name="Mammadov A."/>
            <person name="Mammadov A."/>
            <person name="Sharifova S."/>
            <person name="Ojaghi J."/>
            <person name="Eynullazada K."/>
            <person name="Bayramov B."/>
            <person name="Abdulazimova A."/>
            <person name="Shahmuradov I."/>
        </authorList>
    </citation>
    <scope>NUCLEOTIDE SEQUENCE [LARGE SCALE GENOMIC DNA]</scope>
    <source>
        <strain evidence="3">cv. AG2017</strain>
        <tissue evidence="2">Leaf</tissue>
    </source>
</reference>
<evidence type="ECO:0000256" key="1">
    <source>
        <dbReference type="SAM" id="MobiDB-lite"/>
    </source>
</evidence>
<keyword evidence="3" id="KW-1185">Reference proteome</keyword>
<dbReference type="AlphaFoldDB" id="A0A2I0K3B5"/>
<comment type="caution">
    <text evidence="2">The sequence shown here is derived from an EMBL/GenBank/DDBJ whole genome shotgun (WGS) entry which is preliminary data.</text>
</comment>